<feature type="compositionally biased region" description="Basic residues" evidence="8">
    <location>
        <begin position="17"/>
        <end position="27"/>
    </location>
</feature>
<comment type="caution">
    <text evidence="10">The sequence shown here is derived from an EMBL/GenBank/DDBJ whole genome shotgun (WGS) entry which is preliminary data.</text>
</comment>
<feature type="transmembrane region" description="Helical" evidence="7">
    <location>
        <begin position="34"/>
        <end position="60"/>
    </location>
</feature>
<organism evidence="10 11">
    <name type="scientific">Mycetocola manganoxydans</name>
    <dbReference type="NCBI Taxonomy" id="699879"/>
    <lineage>
        <taxon>Bacteria</taxon>
        <taxon>Bacillati</taxon>
        <taxon>Actinomycetota</taxon>
        <taxon>Actinomycetes</taxon>
        <taxon>Micrococcales</taxon>
        <taxon>Microbacteriaceae</taxon>
        <taxon>Mycetocola</taxon>
    </lineage>
</organism>
<evidence type="ECO:0000259" key="9">
    <source>
        <dbReference type="PROSITE" id="PS50928"/>
    </source>
</evidence>
<evidence type="ECO:0000256" key="8">
    <source>
        <dbReference type="SAM" id="MobiDB-lite"/>
    </source>
</evidence>
<keyword evidence="4 7" id="KW-0812">Transmembrane</keyword>
<dbReference type="CDD" id="cd06261">
    <property type="entry name" value="TM_PBP2"/>
    <property type="match status" value="1"/>
</dbReference>
<feature type="transmembrane region" description="Helical" evidence="7">
    <location>
        <begin position="95"/>
        <end position="118"/>
    </location>
</feature>
<feature type="domain" description="ABC transmembrane type-1" evidence="9">
    <location>
        <begin position="93"/>
        <end position="307"/>
    </location>
</feature>
<keyword evidence="3" id="KW-1003">Cell membrane</keyword>
<sequence>MSHTLEATNAPGAARPGKPKQHRKRPTVARRRNLIGWSFVAPFGVVFVALLILPLAYAFWLSLQTETLAQGNTFTWFDNYVRAFSDPLFLEGARFVVLFSIVVIPVQMLVSLIAALIIDSLTTRLARISRVLIFIPYAVPVVIGALMWGFLYSPSFGPGAEIFGLFGLVAPNLLSPDGIFFGLINIVSWQWAGYYMIIIYSALQGIDPALYEAAKLDGASKLQIALRIKVPMVASSLVLILVFALIHTLQFFTEPHILKSIASGAIDASFTPNIYAYNLAFSYTQFNYASAISFALGIIVFIGSYIFLVSTRKRSGL</sequence>
<comment type="subcellular location">
    <subcellularLocation>
        <location evidence="1 7">Cell membrane</location>
        <topology evidence="1 7">Multi-pass membrane protein</topology>
    </subcellularLocation>
</comment>
<dbReference type="InterPro" id="IPR050809">
    <property type="entry name" value="UgpAE/MalFG_permease"/>
</dbReference>
<protein>
    <submittedName>
        <fullName evidence="10">Sugar ABC transporter permease</fullName>
    </submittedName>
</protein>
<evidence type="ECO:0000256" key="2">
    <source>
        <dbReference type="ARBA" id="ARBA00022448"/>
    </source>
</evidence>
<feature type="region of interest" description="Disordered" evidence="8">
    <location>
        <begin position="1"/>
        <end position="27"/>
    </location>
</feature>
<dbReference type="Proteomes" id="UP000270299">
    <property type="component" value="Unassembled WGS sequence"/>
</dbReference>
<dbReference type="InterPro" id="IPR035906">
    <property type="entry name" value="MetI-like_sf"/>
</dbReference>
<comment type="similarity">
    <text evidence="7">Belongs to the binding-protein-dependent transport system permease family.</text>
</comment>
<dbReference type="Gene3D" id="1.10.3720.10">
    <property type="entry name" value="MetI-like"/>
    <property type="match status" value="1"/>
</dbReference>
<evidence type="ECO:0000256" key="6">
    <source>
        <dbReference type="ARBA" id="ARBA00023136"/>
    </source>
</evidence>
<dbReference type="PANTHER" id="PTHR43227:SF8">
    <property type="entry name" value="DIACETYLCHITOBIOSE UPTAKE SYSTEM PERMEASE PROTEIN DASB"/>
    <property type="match status" value="1"/>
</dbReference>
<dbReference type="GO" id="GO:0055085">
    <property type="term" value="P:transmembrane transport"/>
    <property type="evidence" value="ECO:0007669"/>
    <property type="project" value="InterPro"/>
</dbReference>
<name>A0A3L7A0B6_9MICO</name>
<dbReference type="GO" id="GO:0005886">
    <property type="term" value="C:plasma membrane"/>
    <property type="evidence" value="ECO:0007669"/>
    <property type="project" value="UniProtKB-SubCell"/>
</dbReference>
<evidence type="ECO:0000313" key="10">
    <source>
        <dbReference type="EMBL" id="RLP73420.1"/>
    </source>
</evidence>
<dbReference type="RefSeq" id="WP_121671584.1">
    <property type="nucleotide sequence ID" value="NZ_BMXM01000002.1"/>
</dbReference>
<keyword evidence="11" id="KW-1185">Reference proteome</keyword>
<evidence type="ECO:0000256" key="5">
    <source>
        <dbReference type="ARBA" id="ARBA00022989"/>
    </source>
</evidence>
<evidence type="ECO:0000256" key="3">
    <source>
        <dbReference type="ARBA" id="ARBA00022475"/>
    </source>
</evidence>
<dbReference type="PANTHER" id="PTHR43227">
    <property type="entry name" value="BLL4140 PROTEIN"/>
    <property type="match status" value="1"/>
</dbReference>
<dbReference type="Pfam" id="PF00528">
    <property type="entry name" value="BPD_transp_1"/>
    <property type="match status" value="1"/>
</dbReference>
<keyword evidence="2 7" id="KW-0813">Transport</keyword>
<dbReference type="EMBL" id="RCUV01000002">
    <property type="protein sequence ID" value="RLP73420.1"/>
    <property type="molecule type" value="Genomic_DNA"/>
</dbReference>
<evidence type="ECO:0000313" key="11">
    <source>
        <dbReference type="Proteomes" id="UP000270299"/>
    </source>
</evidence>
<gene>
    <name evidence="10" type="ORF">D9V29_01660</name>
</gene>
<dbReference type="InterPro" id="IPR000515">
    <property type="entry name" value="MetI-like"/>
</dbReference>
<evidence type="ECO:0000256" key="1">
    <source>
        <dbReference type="ARBA" id="ARBA00004651"/>
    </source>
</evidence>
<dbReference type="OrthoDB" id="3210259at2"/>
<keyword evidence="6 7" id="KW-0472">Membrane</keyword>
<proteinExistence type="inferred from homology"/>
<reference evidence="10 11" key="1">
    <citation type="submission" date="2018-10" db="EMBL/GenBank/DDBJ databases">
        <authorList>
            <person name="Li J."/>
        </authorList>
    </citation>
    <scope>NUCLEOTIDE SEQUENCE [LARGE SCALE GENOMIC DNA]</scope>
    <source>
        <strain evidence="10 11">CCTCC AB209002</strain>
    </source>
</reference>
<dbReference type="PROSITE" id="PS50928">
    <property type="entry name" value="ABC_TM1"/>
    <property type="match status" value="1"/>
</dbReference>
<feature type="transmembrane region" description="Helical" evidence="7">
    <location>
        <begin position="224"/>
        <end position="246"/>
    </location>
</feature>
<feature type="transmembrane region" description="Helical" evidence="7">
    <location>
        <begin position="179"/>
        <end position="203"/>
    </location>
</feature>
<evidence type="ECO:0000256" key="4">
    <source>
        <dbReference type="ARBA" id="ARBA00022692"/>
    </source>
</evidence>
<accession>A0A3L7A0B6</accession>
<feature type="transmembrane region" description="Helical" evidence="7">
    <location>
        <begin position="288"/>
        <end position="308"/>
    </location>
</feature>
<feature type="transmembrane region" description="Helical" evidence="7">
    <location>
        <begin position="130"/>
        <end position="151"/>
    </location>
</feature>
<keyword evidence="5 7" id="KW-1133">Transmembrane helix</keyword>
<evidence type="ECO:0000256" key="7">
    <source>
        <dbReference type="RuleBase" id="RU363032"/>
    </source>
</evidence>
<dbReference type="SUPFAM" id="SSF161098">
    <property type="entry name" value="MetI-like"/>
    <property type="match status" value="1"/>
</dbReference>
<dbReference type="AlphaFoldDB" id="A0A3L7A0B6"/>